<dbReference type="PaxDb" id="3880-AES60552"/>
<evidence type="ECO:0000313" key="1">
    <source>
        <dbReference type="EMBL" id="AES60552.1"/>
    </source>
</evidence>
<keyword evidence="3" id="KW-1185">Reference proteome</keyword>
<evidence type="ECO:0000313" key="2">
    <source>
        <dbReference type="EnsemblPlants" id="AES60552"/>
    </source>
</evidence>
<reference evidence="1 3" key="2">
    <citation type="journal article" date="2014" name="BMC Genomics">
        <title>An improved genome release (version Mt4.0) for the model legume Medicago truncatula.</title>
        <authorList>
            <person name="Tang H."/>
            <person name="Krishnakumar V."/>
            <person name="Bidwell S."/>
            <person name="Rosen B."/>
            <person name="Chan A."/>
            <person name="Zhou S."/>
            <person name="Gentzbittel L."/>
            <person name="Childs K.L."/>
            <person name="Yandell M."/>
            <person name="Gundlach H."/>
            <person name="Mayer K.F."/>
            <person name="Schwartz D.C."/>
            <person name="Town C.D."/>
        </authorList>
    </citation>
    <scope>GENOME REANNOTATION</scope>
    <source>
        <strain evidence="2 3">cv. Jemalong A17</strain>
    </source>
</reference>
<dbReference type="EnsemblPlants" id="AES60552">
    <property type="protein sequence ID" value="AES60552"/>
    <property type="gene ID" value="MTR_1g056190"/>
</dbReference>
<protein>
    <recommendedName>
        <fullName evidence="4">RNase H type-1 domain-containing protein</fullName>
    </recommendedName>
</protein>
<gene>
    <name evidence="1" type="ordered locus">MTR_1g056190</name>
</gene>
<evidence type="ECO:0008006" key="4">
    <source>
        <dbReference type="Google" id="ProtNLM"/>
    </source>
</evidence>
<organism evidence="1 3">
    <name type="scientific">Medicago truncatula</name>
    <name type="common">Barrel medic</name>
    <name type="synonym">Medicago tribuloides</name>
    <dbReference type="NCBI Taxonomy" id="3880"/>
    <lineage>
        <taxon>Eukaryota</taxon>
        <taxon>Viridiplantae</taxon>
        <taxon>Streptophyta</taxon>
        <taxon>Embryophyta</taxon>
        <taxon>Tracheophyta</taxon>
        <taxon>Spermatophyta</taxon>
        <taxon>Magnoliopsida</taxon>
        <taxon>eudicotyledons</taxon>
        <taxon>Gunneridae</taxon>
        <taxon>Pentapetalae</taxon>
        <taxon>rosids</taxon>
        <taxon>fabids</taxon>
        <taxon>Fabales</taxon>
        <taxon>Fabaceae</taxon>
        <taxon>Papilionoideae</taxon>
        <taxon>50 kb inversion clade</taxon>
        <taxon>NPAAA clade</taxon>
        <taxon>Hologalegina</taxon>
        <taxon>IRL clade</taxon>
        <taxon>Trifolieae</taxon>
        <taxon>Medicago</taxon>
    </lineage>
</organism>
<evidence type="ECO:0000313" key="3">
    <source>
        <dbReference type="Proteomes" id="UP000002051"/>
    </source>
</evidence>
<reference evidence="1 3" key="1">
    <citation type="journal article" date="2011" name="Nature">
        <title>The Medicago genome provides insight into the evolution of rhizobial symbioses.</title>
        <authorList>
            <person name="Young N.D."/>
            <person name="Debelle F."/>
            <person name="Oldroyd G.E."/>
            <person name="Geurts R."/>
            <person name="Cannon S.B."/>
            <person name="Udvardi M.K."/>
            <person name="Benedito V.A."/>
            <person name="Mayer K.F."/>
            <person name="Gouzy J."/>
            <person name="Schoof H."/>
            <person name="Van de Peer Y."/>
            <person name="Proost S."/>
            <person name="Cook D.R."/>
            <person name="Meyers B.C."/>
            <person name="Spannagl M."/>
            <person name="Cheung F."/>
            <person name="De Mita S."/>
            <person name="Krishnakumar V."/>
            <person name="Gundlach H."/>
            <person name="Zhou S."/>
            <person name="Mudge J."/>
            <person name="Bharti A.K."/>
            <person name="Murray J.D."/>
            <person name="Naoumkina M.A."/>
            <person name="Rosen B."/>
            <person name="Silverstein K.A."/>
            <person name="Tang H."/>
            <person name="Rombauts S."/>
            <person name="Zhao P.X."/>
            <person name="Zhou P."/>
            <person name="Barbe V."/>
            <person name="Bardou P."/>
            <person name="Bechner M."/>
            <person name="Bellec A."/>
            <person name="Berger A."/>
            <person name="Berges H."/>
            <person name="Bidwell S."/>
            <person name="Bisseling T."/>
            <person name="Choisne N."/>
            <person name="Couloux A."/>
            <person name="Denny R."/>
            <person name="Deshpande S."/>
            <person name="Dai X."/>
            <person name="Doyle J.J."/>
            <person name="Dudez A.M."/>
            <person name="Farmer A.D."/>
            <person name="Fouteau S."/>
            <person name="Franken C."/>
            <person name="Gibelin C."/>
            <person name="Gish J."/>
            <person name="Goldstein S."/>
            <person name="Gonzalez A.J."/>
            <person name="Green P.J."/>
            <person name="Hallab A."/>
            <person name="Hartog M."/>
            <person name="Hua A."/>
            <person name="Humphray S.J."/>
            <person name="Jeong D.H."/>
            <person name="Jing Y."/>
            <person name="Jocker A."/>
            <person name="Kenton S.M."/>
            <person name="Kim D.J."/>
            <person name="Klee K."/>
            <person name="Lai H."/>
            <person name="Lang C."/>
            <person name="Lin S."/>
            <person name="Macmil S.L."/>
            <person name="Magdelenat G."/>
            <person name="Matthews L."/>
            <person name="McCorrison J."/>
            <person name="Monaghan E.L."/>
            <person name="Mun J.H."/>
            <person name="Najar F.Z."/>
            <person name="Nicholson C."/>
            <person name="Noirot C."/>
            <person name="O'Bleness M."/>
            <person name="Paule C.R."/>
            <person name="Poulain J."/>
            <person name="Prion F."/>
            <person name="Qin B."/>
            <person name="Qu C."/>
            <person name="Retzel E.F."/>
            <person name="Riddle C."/>
            <person name="Sallet E."/>
            <person name="Samain S."/>
            <person name="Samson N."/>
            <person name="Sanders I."/>
            <person name="Saurat O."/>
            <person name="Scarpelli C."/>
            <person name="Schiex T."/>
            <person name="Segurens B."/>
            <person name="Severin A.J."/>
            <person name="Sherrier D.J."/>
            <person name="Shi R."/>
            <person name="Sims S."/>
            <person name="Singer S.R."/>
            <person name="Sinharoy S."/>
            <person name="Sterck L."/>
            <person name="Viollet A."/>
            <person name="Wang B.B."/>
            <person name="Wang K."/>
            <person name="Wang M."/>
            <person name="Wang X."/>
            <person name="Warfsmann J."/>
            <person name="Weissenbach J."/>
            <person name="White D.D."/>
            <person name="White J.D."/>
            <person name="Wiley G.B."/>
            <person name="Wincker P."/>
            <person name="Xing Y."/>
            <person name="Yang L."/>
            <person name="Yao Z."/>
            <person name="Ying F."/>
            <person name="Zhai J."/>
            <person name="Zhou L."/>
            <person name="Zuber A."/>
            <person name="Denarie J."/>
            <person name="Dixon R.A."/>
            <person name="May G.D."/>
            <person name="Schwartz D.C."/>
            <person name="Rogers J."/>
            <person name="Quetier F."/>
            <person name="Town C.D."/>
            <person name="Roe B.A."/>
        </authorList>
    </citation>
    <scope>NUCLEOTIDE SEQUENCE [LARGE SCALE GENOMIC DNA]</scope>
    <source>
        <strain evidence="1">A17</strain>
        <strain evidence="2 3">cv. Jemalong A17</strain>
    </source>
</reference>
<name>G7I7Z6_MEDTR</name>
<dbReference type="Proteomes" id="UP000002051">
    <property type="component" value="Unassembled WGS sequence"/>
</dbReference>
<dbReference type="PANTHER" id="PTHR35516:SF11">
    <property type="entry name" value="CYTOCHROME B6-F COMPLEX SUBUNIT 5"/>
    <property type="match status" value="1"/>
</dbReference>
<proteinExistence type="predicted"/>
<accession>G7I7Z6</accession>
<dbReference type="HOGENOM" id="CLU_1715950_0_0_1"/>
<dbReference type="AlphaFoldDB" id="G7I7Z6"/>
<sequence length="153" mass="17268">MMFMDLSRGYYKFDVDAADPIEGVDTIVGGVSMTLVKPTILAFIYSVLRYNDFGNFVAPTLNSATTYSERMQSLERDTSFYHVYAVLIQNIKDLLNSRNYSIHHSLREGNHCVDFMAKLGATTDVDLTVYSSPPEDLLSLLLTDEMGTLFLRN</sequence>
<reference evidence="2" key="3">
    <citation type="submission" date="2015-04" db="UniProtKB">
        <authorList>
            <consortium name="EnsemblPlants"/>
        </authorList>
    </citation>
    <scope>IDENTIFICATION</scope>
    <source>
        <strain evidence="2">cv. Jemalong A17</strain>
    </source>
</reference>
<dbReference type="EMBL" id="CM001217">
    <property type="protein sequence ID" value="AES60552.1"/>
    <property type="molecule type" value="Genomic_DNA"/>
</dbReference>
<dbReference type="PANTHER" id="PTHR35516">
    <property type="entry name" value="CYTOCHROME B6-F COMPLEX SUBUNIT 5"/>
    <property type="match status" value="1"/>
</dbReference>